<proteinExistence type="inferred from homology"/>
<dbReference type="GO" id="GO:0016616">
    <property type="term" value="F:oxidoreductase activity, acting on the CH-OH group of donors, NAD or NADP as acceptor"/>
    <property type="evidence" value="ECO:0007669"/>
    <property type="project" value="TreeGrafter"/>
</dbReference>
<dbReference type="EC" id="1.1.1.385" evidence="2"/>
<evidence type="ECO:0000256" key="1">
    <source>
        <dbReference type="ARBA" id="ARBA00006484"/>
    </source>
</evidence>
<dbReference type="GO" id="GO:0006633">
    <property type="term" value="P:fatty acid biosynthetic process"/>
    <property type="evidence" value="ECO:0007669"/>
    <property type="project" value="TreeGrafter"/>
</dbReference>
<dbReference type="InterPro" id="IPR002347">
    <property type="entry name" value="SDR_fam"/>
</dbReference>
<dbReference type="Gene3D" id="3.40.50.720">
    <property type="entry name" value="NAD(P)-binding Rossmann-like Domain"/>
    <property type="match status" value="1"/>
</dbReference>
<dbReference type="EMBL" id="CP029803">
    <property type="protein sequence ID" value="AWT60588.1"/>
    <property type="molecule type" value="Genomic_DNA"/>
</dbReference>
<evidence type="ECO:0000313" key="2">
    <source>
        <dbReference type="EMBL" id="AWT60588.1"/>
    </source>
</evidence>
<dbReference type="PRINTS" id="PR00081">
    <property type="entry name" value="GDHRDH"/>
</dbReference>
<dbReference type="InterPro" id="IPR020904">
    <property type="entry name" value="Sc_DH/Rdtase_CS"/>
</dbReference>
<name>A0A2Z4AHC8_9BACT</name>
<reference evidence="2 3" key="1">
    <citation type="submission" date="2018-06" db="EMBL/GenBank/DDBJ databases">
        <title>Draft Genome Sequence of a Novel Marine Bacterium Related to the Verrucomicrobia.</title>
        <authorList>
            <person name="Vosseberg J."/>
            <person name="Martijn J."/>
            <person name="Ettema T.J.G."/>
        </authorList>
    </citation>
    <scope>NUCLEOTIDE SEQUENCE [LARGE SCALE GENOMIC DNA]</scope>
    <source>
        <strain evidence="2">TARA_B100001123</strain>
    </source>
</reference>
<organism evidence="2 3">
    <name type="scientific">Candidatus Moanibacter tarae</name>
    <dbReference type="NCBI Taxonomy" id="2200854"/>
    <lineage>
        <taxon>Bacteria</taxon>
        <taxon>Pseudomonadati</taxon>
        <taxon>Verrucomicrobiota</taxon>
        <taxon>Opitutia</taxon>
        <taxon>Puniceicoccales</taxon>
        <taxon>Puniceicoccales incertae sedis</taxon>
        <taxon>Candidatus Moanibacter</taxon>
    </lineage>
</organism>
<dbReference type="Pfam" id="PF13561">
    <property type="entry name" value="adh_short_C2"/>
    <property type="match status" value="1"/>
</dbReference>
<dbReference type="PRINTS" id="PR00080">
    <property type="entry name" value="SDRFAMILY"/>
</dbReference>
<accession>A0A2Z4AHC8</accession>
<dbReference type="FunFam" id="3.40.50.720:FF:000084">
    <property type="entry name" value="Short-chain dehydrogenase reductase"/>
    <property type="match status" value="1"/>
</dbReference>
<evidence type="ECO:0000313" key="3">
    <source>
        <dbReference type="Proteomes" id="UP000247465"/>
    </source>
</evidence>
<dbReference type="CDD" id="cd05233">
    <property type="entry name" value="SDR_c"/>
    <property type="match status" value="1"/>
</dbReference>
<dbReference type="PANTHER" id="PTHR42760">
    <property type="entry name" value="SHORT-CHAIN DEHYDROGENASES/REDUCTASES FAMILY MEMBER"/>
    <property type="match status" value="1"/>
</dbReference>
<dbReference type="PROSITE" id="PS00061">
    <property type="entry name" value="ADH_SHORT"/>
    <property type="match status" value="1"/>
</dbReference>
<dbReference type="KEGG" id="mtar:DF168_01803"/>
<dbReference type="GO" id="GO:0048038">
    <property type="term" value="F:quinone binding"/>
    <property type="evidence" value="ECO:0007669"/>
    <property type="project" value="TreeGrafter"/>
</dbReference>
<dbReference type="InterPro" id="IPR036291">
    <property type="entry name" value="NAD(P)-bd_dom_sf"/>
</dbReference>
<protein>
    <submittedName>
        <fullName evidence="2">Dihydroanticapsin 7-dehydrogenase</fullName>
        <ecNumber evidence="2">1.1.1.385</ecNumber>
    </submittedName>
</protein>
<dbReference type="SUPFAM" id="SSF51735">
    <property type="entry name" value="NAD(P)-binding Rossmann-fold domains"/>
    <property type="match status" value="1"/>
</dbReference>
<dbReference type="PANTHER" id="PTHR42760:SF122">
    <property type="entry name" value="NAD(P)-BINDING PROTEIN"/>
    <property type="match status" value="1"/>
</dbReference>
<dbReference type="NCBIfam" id="NF005559">
    <property type="entry name" value="PRK07231.1"/>
    <property type="match status" value="1"/>
</dbReference>
<dbReference type="AlphaFoldDB" id="A0A2Z4AHC8"/>
<gene>
    <name evidence="2" type="primary">bacC_6</name>
    <name evidence="2" type="ORF">DF168_01803</name>
</gene>
<keyword evidence="2" id="KW-0560">Oxidoreductase</keyword>
<dbReference type="Proteomes" id="UP000247465">
    <property type="component" value="Chromosome"/>
</dbReference>
<comment type="similarity">
    <text evidence="1">Belongs to the short-chain dehydrogenases/reductases (SDR) family.</text>
</comment>
<sequence>MSEFEKKTVIVTGGAQGIGRGICEAFAKEGARVLCVDVNEETGTDLAQDQEAAGEGEIVFQEADVSSNNSCRTVVEGVVSNWGGVDILCNNVGIQPHDSYLPAHELPIEAWDRILAVNLKSFFLMTRLCIPEMKKRGGGVIVNTASVQGLQSMKGVSAYAASKGGILSLTRQLALEYAQDNIRVLAINPGTIETPLVQEAAEGTGKSLDEMKQIWGAAHPLKRIGQPIEIGNVAVFLASERASFMTGENVCVDGGMMALGAWA</sequence>